<feature type="domain" description="DEAD-box RNA helicase Q" evidence="13">
    <location>
        <begin position="61"/>
        <end position="89"/>
    </location>
</feature>
<accession>A0A4P9X750</accession>
<keyword evidence="17" id="KW-1185">Reference proteome</keyword>
<reference evidence="14" key="3">
    <citation type="submission" date="2018-08" db="EMBL/GenBank/DDBJ databases">
        <title>Leveraging single-cell genomics to expand the Fungal Tree of Life.</title>
        <authorList>
            <consortium name="DOE Joint Genome Institute"/>
            <person name="Ahrendt S.R."/>
            <person name="Quandt C.A."/>
            <person name="Ciobanu D."/>
            <person name="Clum A."/>
            <person name="Salamov A."/>
            <person name="Andreopoulos B."/>
            <person name="Cheng J.-F."/>
            <person name="Woyke T."/>
            <person name="Pelin A."/>
            <person name="Henrissat B."/>
            <person name="Reynolds N."/>
            <person name="Benny G.L."/>
            <person name="Smith M.E."/>
            <person name="James T.Y."/>
            <person name="Grigoriev I.V."/>
        </authorList>
    </citation>
    <scope>NUCLEOTIDE SEQUENCE</scope>
    <source>
        <strain evidence="14">ATCC 52028</strain>
    </source>
</reference>
<dbReference type="PANTHER" id="PTHR47958">
    <property type="entry name" value="ATP-DEPENDENT RNA HELICASE DBP3"/>
    <property type="match status" value="1"/>
</dbReference>
<reference evidence="15" key="2">
    <citation type="submission" date="2018-04" db="EMBL/GenBank/DDBJ databases">
        <title>Leveraging single-cell genomics to expand the Fungal Tree of Life.</title>
        <authorList>
            <consortium name="DOE Joint Genome Institute"/>
            <person name="Ahrendt S.R."/>
            <person name="Quandt C.A."/>
            <person name="Ciobanu D."/>
            <person name="Clum A."/>
            <person name="Salamov A."/>
            <person name="Andreopoulos B."/>
            <person name="Cheng J.-F."/>
            <person name="Woyke T."/>
            <person name="Pelin A."/>
            <person name="Henrissat B."/>
            <person name="Benny G.L."/>
            <person name="Smith M.E."/>
            <person name="James T.Y."/>
            <person name="Grigoriev I.V."/>
        </authorList>
    </citation>
    <scope>NUCLEOTIDE SEQUENCE</scope>
    <source>
        <strain evidence="15">ATCC 52028</strain>
    </source>
</reference>
<evidence type="ECO:0000256" key="8">
    <source>
        <dbReference type="PROSITE-ProRule" id="PRU00552"/>
    </source>
</evidence>
<dbReference type="Pfam" id="PF00271">
    <property type="entry name" value="Helicase_C"/>
    <property type="match status" value="1"/>
</dbReference>
<dbReference type="InterPro" id="IPR000629">
    <property type="entry name" value="RNA-helicase_DEAD-box_CS"/>
</dbReference>
<dbReference type="PROSITE" id="PS51195">
    <property type="entry name" value="Q_MOTIF"/>
    <property type="match status" value="1"/>
</dbReference>
<evidence type="ECO:0000256" key="1">
    <source>
        <dbReference type="ARBA" id="ARBA00012552"/>
    </source>
</evidence>
<comment type="similarity">
    <text evidence="9">Belongs to the DEAD box helicase family.</text>
</comment>
<dbReference type="Proteomes" id="UP000274922">
    <property type="component" value="Unassembled WGS sequence"/>
</dbReference>
<dbReference type="EC" id="3.6.4.13" evidence="1"/>
<dbReference type="Proteomes" id="UP000268535">
    <property type="component" value="Unassembled WGS sequence"/>
</dbReference>
<dbReference type="GO" id="GO:0003724">
    <property type="term" value="F:RNA helicase activity"/>
    <property type="evidence" value="ECO:0007669"/>
    <property type="project" value="UniProtKB-EC"/>
</dbReference>
<dbReference type="CDD" id="cd18787">
    <property type="entry name" value="SF2_C_DEAD"/>
    <property type="match status" value="1"/>
</dbReference>
<dbReference type="GO" id="GO:0003723">
    <property type="term" value="F:RNA binding"/>
    <property type="evidence" value="ECO:0007669"/>
    <property type="project" value="UniProtKB-KW"/>
</dbReference>
<feature type="region of interest" description="Disordered" evidence="10">
    <location>
        <begin position="1"/>
        <end position="27"/>
    </location>
</feature>
<dbReference type="PROSITE" id="PS51194">
    <property type="entry name" value="HELICASE_CTER"/>
    <property type="match status" value="1"/>
</dbReference>
<evidence type="ECO:0000256" key="6">
    <source>
        <dbReference type="ARBA" id="ARBA00022884"/>
    </source>
</evidence>
<dbReference type="GO" id="GO:0005524">
    <property type="term" value="F:ATP binding"/>
    <property type="evidence" value="ECO:0007669"/>
    <property type="project" value="UniProtKB-KW"/>
</dbReference>
<keyword evidence="4 9" id="KW-0347">Helicase</keyword>
<protein>
    <recommendedName>
        <fullName evidence="1">RNA helicase</fullName>
        <ecNumber evidence="1">3.6.4.13</ecNumber>
    </recommendedName>
</protein>
<dbReference type="EMBL" id="ML009164">
    <property type="protein sequence ID" value="RKO97798.1"/>
    <property type="molecule type" value="Genomic_DNA"/>
</dbReference>
<evidence type="ECO:0000256" key="5">
    <source>
        <dbReference type="ARBA" id="ARBA00022840"/>
    </source>
</evidence>
<dbReference type="GO" id="GO:0016787">
    <property type="term" value="F:hydrolase activity"/>
    <property type="evidence" value="ECO:0007669"/>
    <property type="project" value="UniProtKB-KW"/>
</dbReference>
<dbReference type="EMBL" id="ML014187">
    <property type="protein sequence ID" value="RKP01057.1"/>
    <property type="molecule type" value="Genomic_DNA"/>
</dbReference>
<feature type="domain" description="Helicase C-terminal" evidence="12">
    <location>
        <begin position="272"/>
        <end position="440"/>
    </location>
</feature>
<keyword evidence="3 9" id="KW-0378">Hydrolase</keyword>
<dbReference type="PROSITE" id="PS51192">
    <property type="entry name" value="HELICASE_ATP_BIND_1"/>
    <property type="match status" value="1"/>
</dbReference>
<dbReference type="OrthoDB" id="10265785at2759"/>
<evidence type="ECO:0000313" key="16">
    <source>
        <dbReference type="Proteomes" id="UP000268535"/>
    </source>
</evidence>
<dbReference type="CDD" id="cd17963">
    <property type="entry name" value="DEADc_DDX19_DDX25"/>
    <property type="match status" value="1"/>
</dbReference>
<feature type="domain" description="Helicase ATP-binding" evidence="11">
    <location>
        <begin position="94"/>
        <end position="261"/>
    </location>
</feature>
<keyword evidence="6" id="KW-0694">RNA-binding</keyword>
<dbReference type="SUPFAM" id="SSF52540">
    <property type="entry name" value="P-loop containing nucleoside triphosphate hydrolases"/>
    <property type="match status" value="1"/>
</dbReference>
<evidence type="ECO:0000313" key="17">
    <source>
        <dbReference type="Proteomes" id="UP000274922"/>
    </source>
</evidence>
<dbReference type="STRING" id="1555241.A0A4P9X750"/>
<evidence type="ECO:0000256" key="9">
    <source>
        <dbReference type="RuleBase" id="RU000492"/>
    </source>
</evidence>
<name>A0A4P9X750_9FUNG</name>
<evidence type="ECO:0000259" key="13">
    <source>
        <dbReference type="PROSITE" id="PS51195"/>
    </source>
</evidence>
<keyword evidence="5 9" id="KW-0067">ATP-binding</keyword>
<sequence>MAADPVEETANKLAAVSTEDEVEEGKAYPAKATELVNEDTDNQVELKLDVSVNAELYHAVSTFDDLGLHADLLKGIYAMGFKKPSKIQEKALPLLLSNPPKNIIAQSQSGTGKTAAFVLTMLSRVDPANPATQAICMAPARELARQIMDNVQAMGKYTSVTTGYAIRDAVAKGEKVDAQIVIGTPGTIMDLIKRRQLVTRDVKILVLDEADNMLDQQGLGDQSLRVKKLMPPTCQILLFSATFTDLVRKYAETFAPKANQLSLKREELSVEGIKQFYMDCKDAPHKVVILCSIYNLLTIGQSIIFVHKRSDADNLAEEMRNQGHVVNVLHGGLDSTARDAVIDGFRDMKFKVLITTNVISRGIDISNVSLVINFDLPVDQSGRADAETYLHRIGRTGRFGRAGVSINFVHDARSLQTMKEIEEHFGRPITRVPTDNLMVIEKTLKKIVG</sequence>
<evidence type="ECO:0000259" key="12">
    <source>
        <dbReference type="PROSITE" id="PS51194"/>
    </source>
</evidence>
<evidence type="ECO:0000259" key="11">
    <source>
        <dbReference type="PROSITE" id="PS51192"/>
    </source>
</evidence>
<keyword evidence="2 9" id="KW-0547">Nucleotide-binding</keyword>
<dbReference type="PROSITE" id="PS00039">
    <property type="entry name" value="DEAD_ATP_HELICASE"/>
    <property type="match status" value="1"/>
</dbReference>
<proteinExistence type="inferred from homology"/>
<comment type="catalytic activity">
    <reaction evidence="7">
        <text>ATP + H2O = ADP + phosphate + H(+)</text>
        <dbReference type="Rhea" id="RHEA:13065"/>
        <dbReference type="ChEBI" id="CHEBI:15377"/>
        <dbReference type="ChEBI" id="CHEBI:15378"/>
        <dbReference type="ChEBI" id="CHEBI:30616"/>
        <dbReference type="ChEBI" id="CHEBI:43474"/>
        <dbReference type="ChEBI" id="CHEBI:456216"/>
        <dbReference type="EC" id="3.6.4.13"/>
    </reaction>
</comment>
<dbReference type="Gene3D" id="3.40.50.300">
    <property type="entry name" value="P-loop containing nucleotide triphosphate hydrolases"/>
    <property type="match status" value="2"/>
</dbReference>
<dbReference type="InterPro" id="IPR011545">
    <property type="entry name" value="DEAD/DEAH_box_helicase_dom"/>
</dbReference>
<dbReference type="SMART" id="SM00487">
    <property type="entry name" value="DEXDc"/>
    <property type="match status" value="1"/>
</dbReference>
<evidence type="ECO:0000313" key="15">
    <source>
        <dbReference type="EMBL" id="RKP01057.1"/>
    </source>
</evidence>
<evidence type="ECO:0000256" key="10">
    <source>
        <dbReference type="SAM" id="MobiDB-lite"/>
    </source>
</evidence>
<evidence type="ECO:0000313" key="14">
    <source>
        <dbReference type="EMBL" id="RKO97798.1"/>
    </source>
</evidence>
<feature type="short sequence motif" description="Q motif" evidence="8">
    <location>
        <begin position="61"/>
        <end position="89"/>
    </location>
</feature>
<dbReference type="FunFam" id="3.40.50.300:FF:000849">
    <property type="entry name" value="ATP-dependent RNA helicase DBP5"/>
    <property type="match status" value="1"/>
</dbReference>
<dbReference type="Pfam" id="PF00270">
    <property type="entry name" value="DEAD"/>
    <property type="match status" value="1"/>
</dbReference>
<dbReference type="InterPro" id="IPR014014">
    <property type="entry name" value="RNA_helicase_DEAD_Q_motif"/>
</dbReference>
<dbReference type="InterPro" id="IPR014001">
    <property type="entry name" value="Helicase_ATP-bd"/>
</dbReference>
<dbReference type="AlphaFoldDB" id="A0A4P9X750"/>
<evidence type="ECO:0000256" key="4">
    <source>
        <dbReference type="ARBA" id="ARBA00022806"/>
    </source>
</evidence>
<dbReference type="InterPro" id="IPR027417">
    <property type="entry name" value="P-loop_NTPase"/>
</dbReference>
<gene>
    <name evidence="14" type="ORF">CAUPRSCDRAFT_5942</name>
    <name evidence="15" type="ORF">CXG81DRAFT_12464</name>
</gene>
<evidence type="ECO:0000256" key="7">
    <source>
        <dbReference type="ARBA" id="ARBA00047984"/>
    </source>
</evidence>
<evidence type="ECO:0000256" key="2">
    <source>
        <dbReference type="ARBA" id="ARBA00022741"/>
    </source>
</evidence>
<reference evidence="16 17" key="1">
    <citation type="journal article" date="2018" name="Nat. Microbiol.">
        <title>Leveraging single-cell genomics to expand the fungal tree of life.</title>
        <authorList>
            <person name="Ahrendt S.R."/>
            <person name="Quandt C.A."/>
            <person name="Ciobanu D."/>
            <person name="Clum A."/>
            <person name="Salamov A."/>
            <person name="Andreopoulos B."/>
            <person name="Cheng J.F."/>
            <person name="Woyke T."/>
            <person name="Pelin A."/>
            <person name="Henrissat B."/>
            <person name="Reynolds N.K."/>
            <person name="Benny G.L."/>
            <person name="Smith M.E."/>
            <person name="James T.Y."/>
            <person name="Grigoriev I.V."/>
        </authorList>
    </citation>
    <scope>NUCLEOTIDE SEQUENCE [LARGE SCALE GENOMIC DNA]</scope>
    <source>
        <strain evidence="16 17">ATCC 52028</strain>
    </source>
</reference>
<organism evidence="15 17">
    <name type="scientific">Caulochytrium protostelioides</name>
    <dbReference type="NCBI Taxonomy" id="1555241"/>
    <lineage>
        <taxon>Eukaryota</taxon>
        <taxon>Fungi</taxon>
        <taxon>Fungi incertae sedis</taxon>
        <taxon>Chytridiomycota</taxon>
        <taxon>Chytridiomycota incertae sedis</taxon>
        <taxon>Chytridiomycetes</taxon>
        <taxon>Caulochytriales</taxon>
        <taxon>Caulochytriaceae</taxon>
        <taxon>Caulochytrium</taxon>
    </lineage>
</organism>
<dbReference type="InterPro" id="IPR001650">
    <property type="entry name" value="Helicase_C-like"/>
</dbReference>
<evidence type="ECO:0000256" key="3">
    <source>
        <dbReference type="ARBA" id="ARBA00022801"/>
    </source>
</evidence>
<dbReference type="SMART" id="SM00490">
    <property type="entry name" value="HELICc"/>
    <property type="match status" value="1"/>
</dbReference>